<name>A0AAD5QB55_PYTIN</name>
<sequence length="326" mass="36257">MSQLFVPMASAHGGQPLCDVEPRRSDGNGAFHMGTLPPSDTGRPPHRHQSSNPPRPRCRSAGASRDENMPATVNRNRSMNNLRSEIRKAVRFVHEEEELSMRGHGGDGAGWQQSHDTGRMNNPVSDLATAPEPDDDDVFGLQERLVSGMKMDEIPILTDEEEAFLMGPAEMMGRSIPRYSSTRTSIGDPLFHKASSFSGVTRGRMVPCSPPVPIPQKQWKRRNSAALVSSRSSSASFLIPSHDQPYSKTQCEARLWDEYWNYKLSLESRESFEASSNQREGDERKEPINAKSRADSEASTDATTQDDQSGGSWVDEEIDMFDMDDL</sequence>
<reference evidence="2" key="1">
    <citation type="submission" date="2021-12" db="EMBL/GenBank/DDBJ databases">
        <title>Prjna785345.</title>
        <authorList>
            <person name="Rujirawat T."/>
            <person name="Krajaejun T."/>
        </authorList>
    </citation>
    <scope>NUCLEOTIDE SEQUENCE</scope>
    <source>
        <strain evidence="2">Pi057C3</strain>
    </source>
</reference>
<evidence type="ECO:0000313" key="2">
    <source>
        <dbReference type="EMBL" id="KAJ0405604.1"/>
    </source>
</evidence>
<feature type="compositionally biased region" description="Basic and acidic residues" evidence="1">
    <location>
        <begin position="279"/>
        <end position="296"/>
    </location>
</feature>
<feature type="compositionally biased region" description="Acidic residues" evidence="1">
    <location>
        <begin position="314"/>
        <end position="326"/>
    </location>
</feature>
<feature type="region of interest" description="Disordered" evidence="1">
    <location>
        <begin position="1"/>
        <end position="75"/>
    </location>
</feature>
<comment type="caution">
    <text evidence="2">The sequence shown here is derived from an EMBL/GenBank/DDBJ whole genome shotgun (WGS) entry which is preliminary data.</text>
</comment>
<proteinExistence type="predicted"/>
<dbReference type="AlphaFoldDB" id="A0AAD5QB55"/>
<keyword evidence="3" id="KW-1185">Reference proteome</keyword>
<evidence type="ECO:0000313" key="3">
    <source>
        <dbReference type="Proteomes" id="UP001209570"/>
    </source>
</evidence>
<evidence type="ECO:0000256" key="1">
    <source>
        <dbReference type="SAM" id="MobiDB-lite"/>
    </source>
</evidence>
<organism evidence="2 3">
    <name type="scientific">Pythium insidiosum</name>
    <name type="common">Pythiosis disease agent</name>
    <dbReference type="NCBI Taxonomy" id="114742"/>
    <lineage>
        <taxon>Eukaryota</taxon>
        <taxon>Sar</taxon>
        <taxon>Stramenopiles</taxon>
        <taxon>Oomycota</taxon>
        <taxon>Peronosporomycetes</taxon>
        <taxon>Pythiales</taxon>
        <taxon>Pythiaceae</taxon>
        <taxon>Pythium</taxon>
    </lineage>
</organism>
<accession>A0AAD5QB55</accession>
<feature type="region of interest" description="Disordered" evidence="1">
    <location>
        <begin position="97"/>
        <end position="117"/>
    </location>
</feature>
<gene>
    <name evidence="2" type="ORF">P43SY_007705</name>
</gene>
<feature type="compositionally biased region" description="Polar residues" evidence="1">
    <location>
        <begin position="297"/>
        <end position="311"/>
    </location>
</feature>
<protein>
    <submittedName>
        <fullName evidence="2">Uncharacterized protein</fullName>
    </submittedName>
</protein>
<dbReference type="Proteomes" id="UP001209570">
    <property type="component" value="Unassembled WGS sequence"/>
</dbReference>
<feature type="region of interest" description="Disordered" evidence="1">
    <location>
        <begin position="271"/>
        <end position="326"/>
    </location>
</feature>
<dbReference type="EMBL" id="JAKCXM010000042">
    <property type="protein sequence ID" value="KAJ0405604.1"/>
    <property type="molecule type" value="Genomic_DNA"/>
</dbReference>